<dbReference type="Proteomes" id="UP000025227">
    <property type="component" value="Unplaced"/>
</dbReference>
<accession>A0A7I4Y1T2</accession>
<proteinExistence type="predicted"/>
<keyword evidence="3" id="KW-1185">Reference proteome</keyword>
<dbReference type="WBParaSite" id="HCON_00040100-00001">
    <property type="protein sequence ID" value="HCON_00040100-00001"/>
    <property type="gene ID" value="HCON_00040100"/>
</dbReference>
<feature type="signal peptide" evidence="2">
    <location>
        <begin position="1"/>
        <end position="15"/>
    </location>
</feature>
<feature type="chain" id="PRO_5029698768" evidence="2">
    <location>
        <begin position="16"/>
        <end position="93"/>
    </location>
</feature>
<evidence type="ECO:0000256" key="1">
    <source>
        <dbReference type="SAM" id="MobiDB-lite"/>
    </source>
</evidence>
<keyword evidence="2" id="KW-0732">Signal</keyword>
<dbReference type="OrthoDB" id="10337096at2759"/>
<evidence type="ECO:0000313" key="4">
    <source>
        <dbReference type="WBParaSite" id="HCON_00040100-00001"/>
    </source>
</evidence>
<reference evidence="4" key="1">
    <citation type="submission" date="2020-12" db="UniProtKB">
        <authorList>
            <consortium name="WormBaseParasite"/>
        </authorList>
    </citation>
    <scope>IDENTIFICATION</scope>
    <source>
        <strain evidence="4">MHco3</strain>
    </source>
</reference>
<feature type="region of interest" description="Disordered" evidence="1">
    <location>
        <begin position="57"/>
        <end position="93"/>
    </location>
</feature>
<organism evidence="3 4">
    <name type="scientific">Haemonchus contortus</name>
    <name type="common">Barber pole worm</name>
    <dbReference type="NCBI Taxonomy" id="6289"/>
    <lineage>
        <taxon>Eukaryota</taxon>
        <taxon>Metazoa</taxon>
        <taxon>Ecdysozoa</taxon>
        <taxon>Nematoda</taxon>
        <taxon>Chromadorea</taxon>
        <taxon>Rhabditida</taxon>
        <taxon>Rhabditina</taxon>
        <taxon>Rhabditomorpha</taxon>
        <taxon>Strongyloidea</taxon>
        <taxon>Trichostrongylidae</taxon>
        <taxon>Haemonchus</taxon>
    </lineage>
</organism>
<sequence>MVTAAVVMVVMVAASDENATLNAVEDSYLNDTIKIRSAKIVSDSIFQRIRRRANDYGYANERARKTSTDDFDDTDRPTEPLDGPSAACDPQPP</sequence>
<dbReference type="AlphaFoldDB" id="A0A7I4Y1T2"/>
<evidence type="ECO:0000313" key="3">
    <source>
        <dbReference type="Proteomes" id="UP000025227"/>
    </source>
</evidence>
<evidence type="ECO:0000256" key="2">
    <source>
        <dbReference type="SAM" id="SignalP"/>
    </source>
</evidence>
<name>A0A7I4Y1T2_HAECO</name>
<feature type="compositionally biased region" description="Basic and acidic residues" evidence="1">
    <location>
        <begin position="61"/>
        <end position="79"/>
    </location>
</feature>
<dbReference type="OMA" id="YGYANER"/>
<protein>
    <submittedName>
        <fullName evidence="4">RxLR effector protein</fullName>
    </submittedName>
</protein>